<evidence type="ECO:0000256" key="1">
    <source>
        <dbReference type="ARBA" id="ARBA00004651"/>
    </source>
</evidence>
<comment type="caution">
    <text evidence="9">The sequence shown here is derived from an EMBL/GenBank/DDBJ whole genome shotgun (WGS) entry which is preliminary data.</text>
</comment>
<comment type="similarity">
    <text evidence="2">Belongs to the MreD family.</text>
</comment>
<protein>
    <submittedName>
        <fullName evidence="9">Rod shape-determining protein MreD</fullName>
    </submittedName>
</protein>
<dbReference type="NCBIfam" id="TIGR03426">
    <property type="entry name" value="shape_MreD"/>
    <property type="match status" value="1"/>
</dbReference>
<dbReference type="EMBL" id="VUMX01000002">
    <property type="protein sequence ID" value="MST86330.1"/>
    <property type="molecule type" value="Genomic_DNA"/>
</dbReference>
<dbReference type="RefSeq" id="WP_154546991.1">
    <property type="nucleotide sequence ID" value="NZ_VUMX01000002.1"/>
</dbReference>
<dbReference type="OrthoDB" id="2148512at2"/>
<dbReference type="GO" id="GO:0008360">
    <property type="term" value="P:regulation of cell shape"/>
    <property type="evidence" value="ECO:0007669"/>
    <property type="project" value="UniProtKB-KW"/>
</dbReference>
<dbReference type="Proteomes" id="UP000438120">
    <property type="component" value="Unassembled WGS sequence"/>
</dbReference>
<keyword evidence="6 8" id="KW-1133">Transmembrane helix</keyword>
<keyword evidence="7 8" id="KW-0472">Membrane</keyword>
<evidence type="ECO:0000313" key="10">
    <source>
        <dbReference type="Proteomes" id="UP000438120"/>
    </source>
</evidence>
<dbReference type="InterPro" id="IPR007227">
    <property type="entry name" value="Cell_shape_determining_MreD"/>
</dbReference>
<evidence type="ECO:0000256" key="6">
    <source>
        <dbReference type="ARBA" id="ARBA00022989"/>
    </source>
</evidence>
<dbReference type="AlphaFoldDB" id="A0A6A8MDC9"/>
<evidence type="ECO:0000256" key="3">
    <source>
        <dbReference type="ARBA" id="ARBA00022475"/>
    </source>
</evidence>
<evidence type="ECO:0000313" key="9">
    <source>
        <dbReference type="EMBL" id="MST86330.1"/>
    </source>
</evidence>
<dbReference type="GO" id="GO:0005886">
    <property type="term" value="C:plasma membrane"/>
    <property type="evidence" value="ECO:0007669"/>
    <property type="project" value="UniProtKB-SubCell"/>
</dbReference>
<keyword evidence="5" id="KW-0133">Cell shape</keyword>
<feature type="transmembrane region" description="Helical" evidence="8">
    <location>
        <begin position="142"/>
        <end position="161"/>
    </location>
</feature>
<name>A0A6A8MDC9_9LACO</name>
<dbReference type="Pfam" id="PF04093">
    <property type="entry name" value="MreD"/>
    <property type="match status" value="1"/>
</dbReference>
<feature type="transmembrane region" description="Helical" evidence="8">
    <location>
        <begin position="61"/>
        <end position="84"/>
    </location>
</feature>
<reference evidence="9 10" key="1">
    <citation type="submission" date="2019-08" db="EMBL/GenBank/DDBJ databases">
        <title>In-depth cultivation of the pig gut microbiome towards novel bacterial diversity and tailored functional studies.</title>
        <authorList>
            <person name="Wylensek D."/>
            <person name="Hitch T.C.A."/>
            <person name="Clavel T."/>
        </authorList>
    </citation>
    <scope>NUCLEOTIDE SEQUENCE [LARGE SCALE GENOMIC DNA]</scope>
    <source>
        <strain evidence="9 10">Bifido-178-WT-2B</strain>
    </source>
</reference>
<sequence length="179" mass="20217">MRIFKQWVVAIALYVAMILDGCLAAVLHQTMSYGNSRASLLLLPIAVMVVAFEDDRNAKEVWLALAAGVIADLYFYGIVGVYAVGLPVMSAFGRWYSRVFPELFIFRLIGLLLMTSAFSAYVWLIFRLIGWTQASLGQAGMSILYTAGWSALLTVLTYWIWAKLARNYPFLVDLDNYRY</sequence>
<evidence type="ECO:0000256" key="4">
    <source>
        <dbReference type="ARBA" id="ARBA00022692"/>
    </source>
</evidence>
<evidence type="ECO:0000256" key="7">
    <source>
        <dbReference type="ARBA" id="ARBA00023136"/>
    </source>
</evidence>
<evidence type="ECO:0000256" key="5">
    <source>
        <dbReference type="ARBA" id="ARBA00022960"/>
    </source>
</evidence>
<keyword evidence="4 8" id="KW-0812">Transmembrane</keyword>
<feature type="transmembrane region" description="Helical" evidence="8">
    <location>
        <begin position="104"/>
        <end position="130"/>
    </location>
</feature>
<keyword evidence="3" id="KW-1003">Cell membrane</keyword>
<gene>
    <name evidence="9" type="primary">mreD</name>
    <name evidence="9" type="ORF">FYJ62_01360</name>
</gene>
<evidence type="ECO:0000256" key="2">
    <source>
        <dbReference type="ARBA" id="ARBA00007776"/>
    </source>
</evidence>
<keyword evidence="10" id="KW-1185">Reference proteome</keyword>
<proteinExistence type="inferred from homology"/>
<organism evidence="9 10">
    <name type="scientific">Lactobacillus porci</name>
    <dbReference type="NCBI Taxonomy" id="2012477"/>
    <lineage>
        <taxon>Bacteria</taxon>
        <taxon>Bacillati</taxon>
        <taxon>Bacillota</taxon>
        <taxon>Bacilli</taxon>
        <taxon>Lactobacillales</taxon>
        <taxon>Lactobacillaceae</taxon>
        <taxon>Lactobacillus</taxon>
    </lineage>
</organism>
<evidence type="ECO:0000256" key="8">
    <source>
        <dbReference type="SAM" id="Phobius"/>
    </source>
</evidence>
<accession>A0A6A8MDC9</accession>
<comment type="subcellular location">
    <subcellularLocation>
        <location evidence="1">Cell membrane</location>
        <topology evidence="1">Multi-pass membrane protein</topology>
    </subcellularLocation>
</comment>